<dbReference type="AlphaFoldDB" id="A0A9P3FX67"/>
<keyword evidence="3" id="KW-1185">Reference proteome</keyword>
<evidence type="ECO:0000313" key="3">
    <source>
        <dbReference type="Proteomes" id="UP000703269"/>
    </source>
</evidence>
<proteinExistence type="predicted"/>
<gene>
    <name evidence="2" type="ORF">PsYK624_008330</name>
</gene>
<protein>
    <submittedName>
        <fullName evidence="2">Uncharacterized protein</fullName>
    </submittedName>
</protein>
<accession>A0A9P3FX67</accession>
<evidence type="ECO:0000313" key="2">
    <source>
        <dbReference type="EMBL" id="GJE84757.1"/>
    </source>
</evidence>
<feature type="compositionally biased region" description="Basic and acidic residues" evidence="1">
    <location>
        <begin position="69"/>
        <end position="78"/>
    </location>
</feature>
<dbReference type="EMBL" id="BPQB01000001">
    <property type="protein sequence ID" value="GJE84757.1"/>
    <property type="molecule type" value="Genomic_DNA"/>
</dbReference>
<feature type="compositionally biased region" description="Basic and acidic residues" evidence="1">
    <location>
        <begin position="24"/>
        <end position="33"/>
    </location>
</feature>
<name>A0A9P3FX67_9APHY</name>
<feature type="region of interest" description="Disordered" evidence="1">
    <location>
        <begin position="1"/>
        <end position="78"/>
    </location>
</feature>
<organism evidence="2 3">
    <name type="scientific">Phanerochaete sordida</name>
    <dbReference type="NCBI Taxonomy" id="48140"/>
    <lineage>
        <taxon>Eukaryota</taxon>
        <taxon>Fungi</taxon>
        <taxon>Dikarya</taxon>
        <taxon>Basidiomycota</taxon>
        <taxon>Agaricomycotina</taxon>
        <taxon>Agaricomycetes</taxon>
        <taxon>Polyporales</taxon>
        <taxon>Phanerochaetaceae</taxon>
        <taxon>Phanerochaete</taxon>
    </lineage>
</organism>
<dbReference type="Proteomes" id="UP000703269">
    <property type="component" value="Unassembled WGS sequence"/>
</dbReference>
<sequence>MPRHPPEPLLLDSHVPRAIPGKLASRESTEPRAHHPGRSPAAGPTSATRARARKASARIPPPPPGASIREIRNSHSRP</sequence>
<reference evidence="2 3" key="1">
    <citation type="submission" date="2021-08" db="EMBL/GenBank/DDBJ databases">
        <title>Draft Genome Sequence of Phanerochaete sordida strain YK-624.</title>
        <authorList>
            <person name="Mori T."/>
            <person name="Dohra H."/>
            <person name="Suzuki T."/>
            <person name="Kawagishi H."/>
            <person name="Hirai H."/>
        </authorList>
    </citation>
    <scope>NUCLEOTIDE SEQUENCE [LARGE SCALE GENOMIC DNA]</scope>
    <source>
        <strain evidence="2 3">YK-624</strain>
    </source>
</reference>
<evidence type="ECO:0000256" key="1">
    <source>
        <dbReference type="SAM" id="MobiDB-lite"/>
    </source>
</evidence>
<comment type="caution">
    <text evidence="2">The sequence shown here is derived from an EMBL/GenBank/DDBJ whole genome shotgun (WGS) entry which is preliminary data.</text>
</comment>